<organism evidence="1 2">
    <name type="scientific">Vibrio alginolyticus</name>
    <dbReference type="NCBI Taxonomy" id="663"/>
    <lineage>
        <taxon>Bacteria</taxon>
        <taxon>Pseudomonadati</taxon>
        <taxon>Pseudomonadota</taxon>
        <taxon>Gammaproteobacteria</taxon>
        <taxon>Vibrionales</taxon>
        <taxon>Vibrionaceae</taxon>
        <taxon>Vibrio</taxon>
    </lineage>
</organism>
<protein>
    <recommendedName>
        <fullName evidence="3">DUF3800 domain-containing protein</fullName>
    </recommendedName>
</protein>
<comment type="caution">
    <text evidence="1">The sequence shown here is derived from an EMBL/GenBank/DDBJ whole genome shotgun (WGS) entry which is preliminary data.</text>
</comment>
<reference evidence="1 2" key="1">
    <citation type="submission" date="2019-09" db="EMBL/GenBank/DDBJ databases">
        <title>Draft genome sequencing and comparative genomics of hatchery-associated Vibrios.</title>
        <authorList>
            <person name="Kehlet-Delgado H."/>
            <person name="Mueller R.S."/>
        </authorList>
    </citation>
    <scope>NUCLEOTIDE SEQUENCE [LARGE SCALE GENOMIC DNA]</scope>
    <source>
        <strain evidence="1 2">081416A</strain>
    </source>
</reference>
<evidence type="ECO:0000313" key="1">
    <source>
        <dbReference type="EMBL" id="NOI11805.1"/>
    </source>
</evidence>
<evidence type="ECO:0000313" key="2">
    <source>
        <dbReference type="Proteomes" id="UP000532247"/>
    </source>
</evidence>
<evidence type="ECO:0008006" key="3">
    <source>
        <dbReference type="Google" id="ProtNLM"/>
    </source>
</evidence>
<gene>
    <name evidence="1" type="ORF">F0254_23605</name>
</gene>
<proteinExistence type="predicted"/>
<accession>A0A7Y4B764</accession>
<name>A0A7Y4B764_VIBAL</name>
<dbReference type="Proteomes" id="UP000532247">
    <property type="component" value="Unassembled WGS sequence"/>
</dbReference>
<dbReference type="EMBL" id="VTYF01000022">
    <property type="protein sequence ID" value="NOI11805.1"/>
    <property type="molecule type" value="Genomic_DNA"/>
</dbReference>
<sequence>MIKLVTGIDDIGTMNGKSEGWTFLSFDEQYLQEFNDKAQILLEKSKLKSFHAKEFKRKKTDFYKEFLQLIRSVIDKDQNSFICCTLSDEAWKNDFKCFCSSVISKSFNEAGIEDGGFVEAAEKLAQPMFTYSRRFPQYPDVILTRIDVDRDSILSRIDSSKLIVNDNEISKDTPIFASFNAYSAKQFPHAPKIERTAIRVLSDENSFLIQAADMFGNFSTAFVAKILGKNSKSNNLKAECFEKVFGDLLDTSKIPNMVELSDDDVVLKKEGAFNFTIAYQ</sequence>
<dbReference type="AlphaFoldDB" id="A0A7Y4B764"/>
<dbReference type="RefSeq" id="WP_033905364.1">
    <property type="nucleotide sequence ID" value="NZ_CP135970.1"/>
</dbReference>